<proteinExistence type="inferred from homology"/>
<evidence type="ECO:0000256" key="7">
    <source>
        <dbReference type="SAM" id="Phobius"/>
    </source>
</evidence>
<dbReference type="PANTHER" id="PTHR36835">
    <property type="entry name" value="CYTOCHROME BO(3) UBIQUINOL OXIDASE SUBUNIT 4"/>
    <property type="match status" value="1"/>
</dbReference>
<comment type="caution">
    <text evidence="8">The sequence shown here is derived from an EMBL/GenBank/DDBJ whole genome shotgun (WGS) entry which is preliminary data.</text>
</comment>
<accession>A0A074LQF2</accession>
<organism evidence="8 9">
    <name type="scientific">Tumebacillus flagellatus</name>
    <dbReference type="NCBI Taxonomy" id="1157490"/>
    <lineage>
        <taxon>Bacteria</taxon>
        <taxon>Bacillati</taxon>
        <taxon>Bacillota</taxon>
        <taxon>Bacilli</taxon>
        <taxon>Bacillales</taxon>
        <taxon>Alicyclobacillaceae</taxon>
        <taxon>Tumebacillus</taxon>
    </lineage>
</organism>
<feature type="transmembrane region" description="Helical" evidence="7">
    <location>
        <begin position="75"/>
        <end position="98"/>
    </location>
</feature>
<dbReference type="GO" id="GO:0009486">
    <property type="term" value="F:cytochrome bo3 ubiquinol oxidase activity"/>
    <property type="evidence" value="ECO:0007669"/>
    <property type="project" value="TreeGrafter"/>
</dbReference>
<dbReference type="GO" id="GO:0015990">
    <property type="term" value="P:electron transport coupled proton transport"/>
    <property type="evidence" value="ECO:0007669"/>
    <property type="project" value="TreeGrafter"/>
</dbReference>
<evidence type="ECO:0000256" key="4">
    <source>
        <dbReference type="ARBA" id="ARBA00022692"/>
    </source>
</evidence>
<dbReference type="STRING" id="1157490.EL26_14210"/>
<dbReference type="GO" id="GO:0015078">
    <property type="term" value="F:proton transmembrane transporter activity"/>
    <property type="evidence" value="ECO:0007669"/>
    <property type="project" value="TreeGrafter"/>
</dbReference>
<dbReference type="InterPro" id="IPR005171">
    <property type="entry name" value="Cyt_c_oxidase_su4_prok"/>
</dbReference>
<dbReference type="Proteomes" id="UP000027931">
    <property type="component" value="Unassembled WGS sequence"/>
</dbReference>
<comment type="subcellular location">
    <subcellularLocation>
        <location evidence="1">Cell membrane</location>
        <topology evidence="1">Multi-pass membrane protein</topology>
    </subcellularLocation>
</comment>
<keyword evidence="5 7" id="KW-1133">Transmembrane helix</keyword>
<evidence type="ECO:0000313" key="9">
    <source>
        <dbReference type="Proteomes" id="UP000027931"/>
    </source>
</evidence>
<dbReference type="GO" id="GO:0019646">
    <property type="term" value="P:aerobic electron transport chain"/>
    <property type="evidence" value="ECO:0007669"/>
    <property type="project" value="TreeGrafter"/>
</dbReference>
<dbReference type="GO" id="GO:0009319">
    <property type="term" value="C:cytochrome o ubiquinol oxidase complex"/>
    <property type="evidence" value="ECO:0007669"/>
    <property type="project" value="TreeGrafter"/>
</dbReference>
<evidence type="ECO:0000256" key="1">
    <source>
        <dbReference type="ARBA" id="ARBA00004651"/>
    </source>
</evidence>
<reference evidence="8 9" key="1">
    <citation type="journal article" date="2013" name="Int. J. Syst. Evol. Microbiol.">
        <title>Tumebacillus flagellatus sp. nov., an alpha-amylase/pullulanase-producing bacterium isolated from cassava wastewater.</title>
        <authorList>
            <person name="Wang Q."/>
            <person name="Xie N."/>
            <person name="Qin Y."/>
            <person name="Shen N."/>
            <person name="Zhu J."/>
            <person name="Mi H."/>
            <person name="Huang R."/>
        </authorList>
    </citation>
    <scope>NUCLEOTIDE SEQUENCE [LARGE SCALE GENOMIC DNA]</scope>
    <source>
        <strain evidence="8 9">GST4</strain>
    </source>
</reference>
<keyword evidence="6 7" id="KW-0472">Membrane</keyword>
<evidence type="ECO:0008006" key="10">
    <source>
        <dbReference type="Google" id="ProtNLM"/>
    </source>
</evidence>
<evidence type="ECO:0000256" key="2">
    <source>
        <dbReference type="ARBA" id="ARBA00008079"/>
    </source>
</evidence>
<name>A0A074LQF2_9BACL</name>
<dbReference type="AlphaFoldDB" id="A0A074LQF2"/>
<feature type="transmembrane region" description="Helical" evidence="7">
    <location>
        <begin position="39"/>
        <end position="63"/>
    </location>
</feature>
<sequence length="105" mass="11672">MANTNSHAKHESPKMYIIGFILSIVLTLAAWWLTEAGVMAVKALIFTIVILAALQIVVQLFFFMHITEKTDGPRYHVMGLILGLMFTVLIVGGSIWIMSFNSMVS</sequence>
<dbReference type="RefSeq" id="WP_038089702.1">
    <property type="nucleotide sequence ID" value="NZ_JMIR01000019.1"/>
</dbReference>
<gene>
    <name evidence="8" type="ORF">EL26_14210</name>
</gene>
<feature type="transmembrane region" description="Helical" evidence="7">
    <location>
        <begin position="15"/>
        <end position="33"/>
    </location>
</feature>
<evidence type="ECO:0000256" key="6">
    <source>
        <dbReference type="ARBA" id="ARBA00023136"/>
    </source>
</evidence>
<dbReference type="InterPro" id="IPR050968">
    <property type="entry name" value="Cytochrome_c_oxidase_bac_sub4"/>
</dbReference>
<dbReference type="EMBL" id="JMIR01000019">
    <property type="protein sequence ID" value="KEO82715.1"/>
    <property type="molecule type" value="Genomic_DNA"/>
</dbReference>
<evidence type="ECO:0000313" key="8">
    <source>
        <dbReference type="EMBL" id="KEO82715.1"/>
    </source>
</evidence>
<dbReference type="GO" id="GO:0005886">
    <property type="term" value="C:plasma membrane"/>
    <property type="evidence" value="ECO:0007669"/>
    <property type="project" value="UniProtKB-SubCell"/>
</dbReference>
<keyword evidence="4 7" id="KW-0812">Transmembrane</keyword>
<keyword evidence="9" id="KW-1185">Reference proteome</keyword>
<evidence type="ECO:0000256" key="5">
    <source>
        <dbReference type="ARBA" id="ARBA00022989"/>
    </source>
</evidence>
<dbReference type="OrthoDB" id="2375888at2"/>
<keyword evidence="3" id="KW-1003">Cell membrane</keyword>
<dbReference type="PANTHER" id="PTHR36835:SF1">
    <property type="entry name" value="CYTOCHROME BO(3) UBIQUINOL OXIDASE SUBUNIT 4"/>
    <property type="match status" value="1"/>
</dbReference>
<dbReference type="Pfam" id="PF03626">
    <property type="entry name" value="COX4_pro"/>
    <property type="match status" value="1"/>
</dbReference>
<dbReference type="eggNOG" id="COG3125">
    <property type="taxonomic scope" value="Bacteria"/>
</dbReference>
<evidence type="ECO:0000256" key="3">
    <source>
        <dbReference type="ARBA" id="ARBA00022475"/>
    </source>
</evidence>
<protein>
    <recommendedName>
        <fullName evidence="10">Quinol oxidase subunit 4</fullName>
    </recommendedName>
</protein>
<comment type="similarity">
    <text evidence="2">Belongs to the cytochrome c oxidase bacterial subunit 4 family.</text>
</comment>